<keyword evidence="1" id="KW-0472">Membrane</keyword>
<keyword evidence="1" id="KW-1133">Transmembrane helix</keyword>
<comment type="caution">
    <text evidence="2">The sequence shown here is derived from an EMBL/GenBank/DDBJ whole genome shotgun (WGS) entry which is preliminary data.</text>
</comment>
<feature type="transmembrane region" description="Helical" evidence="1">
    <location>
        <begin position="6"/>
        <end position="28"/>
    </location>
</feature>
<evidence type="ECO:0000256" key="1">
    <source>
        <dbReference type="SAM" id="Phobius"/>
    </source>
</evidence>
<dbReference type="EMBL" id="JASBAO010000001">
    <property type="protein sequence ID" value="MDI2091681.1"/>
    <property type="molecule type" value="Genomic_DNA"/>
</dbReference>
<evidence type="ECO:0000313" key="2">
    <source>
        <dbReference type="EMBL" id="MDI2091681.1"/>
    </source>
</evidence>
<accession>A0ABT6Q3I8</accession>
<sequence>MFKAGIVGGLTFIIAIGVVISTVSVTAKQLQNTAIKVKKIPAYLMFFIVWLVGWAVIYWLFSEVGVVDTPEKARISTIYVCLFALMPSFAMVLAALVYYLDVRTALTKSV</sequence>
<organism evidence="2 3">
    <name type="scientific">Commensalibacter oyaizuii</name>
    <dbReference type="NCBI Taxonomy" id="3043873"/>
    <lineage>
        <taxon>Bacteria</taxon>
        <taxon>Pseudomonadati</taxon>
        <taxon>Pseudomonadota</taxon>
        <taxon>Alphaproteobacteria</taxon>
        <taxon>Acetobacterales</taxon>
        <taxon>Acetobacteraceae</taxon>
    </lineage>
</organism>
<protein>
    <submittedName>
        <fullName evidence="2">Uncharacterized protein</fullName>
    </submittedName>
</protein>
<feature type="transmembrane region" description="Helical" evidence="1">
    <location>
        <begin position="73"/>
        <end position="100"/>
    </location>
</feature>
<dbReference type="Proteomes" id="UP001431634">
    <property type="component" value="Unassembled WGS sequence"/>
</dbReference>
<reference evidence="2" key="1">
    <citation type="submission" date="2023-05" db="EMBL/GenBank/DDBJ databases">
        <title>Whole genome sequence of Commensalibacter sp.</title>
        <authorList>
            <person name="Charoenyingcharoen P."/>
            <person name="Yukphan P."/>
        </authorList>
    </citation>
    <scope>NUCLEOTIDE SEQUENCE</scope>
    <source>
        <strain evidence="2">TBRC 16381</strain>
    </source>
</reference>
<keyword evidence="3" id="KW-1185">Reference proteome</keyword>
<proteinExistence type="predicted"/>
<keyword evidence="1" id="KW-0812">Transmembrane</keyword>
<name>A0ABT6Q3I8_9PROT</name>
<dbReference type="RefSeq" id="WP_281448768.1">
    <property type="nucleotide sequence ID" value="NZ_JASBAO010000001.1"/>
</dbReference>
<gene>
    <name evidence="2" type="ORF">QJV27_09930</name>
</gene>
<feature type="transmembrane region" description="Helical" evidence="1">
    <location>
        <begin position="40"/>
        <end position="61"/>
    </location>
</feature>
<evidence type="ECO:0000313" key="3">
    <source>
        <dbReference type="Proteomes" id="UP001431634"/>
    </source>
</evidence>